<evidence type="ECO:0000313" key="2">
    <source>
        <dbReference type="Proteomes" id="UP000663850"/>
    </source>
</evidence>
<dbReference type="AlphaFoldDB" id="A0A8H3AWX1"/>
<sequence length="286" mass="31660">MRIITSCEEGEVEMHVAIADSTGVFLEEYSVTGSDDDNIKHCWIPAVEGQTFEILWFGCGPDSYSKSDIRATPYLNGAEVNCGILSADEWAQGNWGWLDGHQVSANTARPFHFGRLELTDDDELAIGSCPKDPYTIRVTLEWGWSRPQKLGCGSGGHTFECPEITSVLSKQEALAGNYTSVLLGEPISSDIVSETHNFRCKRSLPATEFVFQYGPADWLQANGININVPSNSNTNEGAIDVGEIKLESEPTEYVQEPDSELEPGELFMSRHIHVWLAIKSTKNRRV</sequence>
<dbReference type="Proteomes" id="UP000663850">
    <property type="component" value="Unassembled WGS sequence"/>
</dbReference>
<protein>
    <submittedName>
        <fullName evidence="1">Uncharacterized protein</fullName>
    </submittedName>
</protein>
<gene>
    <name evidence="1" type="ORF">RDB_LOCUS31131</name>
</gene>
<name>A0A8H3AWX1_9AGAM</name>
<accession>A0A8H3AWX1</accession>
<evidence type="ECO:0000313" key="1">
    <source>
        <dbReference type="EMBL" id="CAE6442236.1"/>
    </source>
</evidence>
<comment type="caution">
    <text evidence="1">The sequence shown here is derived from an EMBL/GenBank/DDBJ whole genome shotgun (WGS) entry which is preliminary data.</text>
</comment>
<organism evidence="1 2">
    <name type="scientific">Rhizoctonia solani</name>
    <dbReference type="NCBI Taxonomy" id="456999"/>
    <lineage>
        <taxon>Eukaryota</taxon>
        <taxon>Fungi</taxon>
        <taxon>Dikarya</taxon>
        <taxon>Basidiomycota</taxon>
        <taxon>Agaricomycotina</taxon>
        <taxon>Agaricomycetes</taxon>
        <taxon>Cantharellales</taxon>
        <taxon>Ceratobasidiaceae</taxon>
        <taxon>Rhizoctonia</taxon>
    </lineage>
</organism>
<dbReference type="EMBL" id="CAJMWZ010001791">
    <property type="protein sequence ID" value="CAE6442236.1"/>
    <property type="molecule type" value="Genomic_DNA"/>
</dbReference>
<proteinExistence type="predicted"/>
<reference evidence="1" key="1">
    <citation type="submission" date="2021-01" db="EMBL/GenBank/DDBJ databases">
        <authorList>
            <person name="Kaushik A."/>
        </authorList>
    </citation>
    <scope>NUCLEOTIDE SEQUENCE</scope>
    <source>
        <strain evidence="1">Type strain: AG8-Rh-89/</strain>
    </source>
</reference>